<evidence type="ECO:0000313" key="2">
    <source>
        <dbReference type="EMBL" id="GAA4474889.1"/>
    </source>
</evidence>
<keyword evidence="3" id="KW-1185">Reference proteome</keyword>
<dbReference type="RefSeq" id="WP_345342798.1">
    <property type="nucleotide sequence ID" value="NZ_BAABFB010000024.1"/>
</dbReference>
<dbReference type="EMBL" id="BAABFB010000024">
    <property type="protein sequence ID" value="GAA4474889.1"/>
    <property type="molecule type" value="Genomic_DNA"/>
</dbReference>
<protein>
    <submittedName>
        <fullName evidence="2">NAD(P)/FAD-dependent oxidoreductase</fullName>
    </submittedName>
</protein>
<organism evidence="2 3">
    <name type="scientific">Rhodococcus olei</name>
    <dbReference type="NCBI Taxonomy" id="2161675"/>
    <lineage>
        <taxon>Bacteria</taxon>
        <taxon>Bacillati</taxon>
        <taxon>Actinomycetota</taxon>
        <taxon>Actinomycetes</taxon>
        <taxon>Mycobacteriales</taxon>
        <taxon>Nocardiaceae</taxon>
        <taxon>Rhodococcus</taxon>
    </lineage>
</organism>
<dbReference type="InterPro" id="IPR050982">
    <property type="entry name" value="Auxin_biosynth/cation_transpt"/>
</dbReference>
<dbReference type="PRINTS" id="PR00368">
    <property type="entry name" value="FADPNR"/>
</dbReference>
<dbReference type="PRINTS" id="PR00469">
    <property type="entry name" value="PNDRDTASEII"/>
</dbReference>
<dbReference type="SUPFAM" id="SSF54427">
    <property type="entry name" value="NTF2-like"/>
    <property type="match status" value="1"/>
</dbReference>
<comment type="caution">
    <text evidence="2">The sequence shown here is derived from an EMBL/GenBank/DDBJ whole genome shotgun (WGS) entry which is preliminary data.</text>
</comment>
<name>A0ABP8NYB7_9NOCA</name>
<evidence type="ECO:0000313" key="3">
    <source>
        <dbReference type="Proteomes" id="UP001501183"/>
    </source>
</evidence>
<dbReference type="Pfam" id="PF13738">
    <property type="entry name" value="Pyr_redox_3"/>
    <property type="match status" value="1"/>
</dbReference>
<accession>A0ABP8NYB7</accession>
<dbReference type="PANTHER" id="PTHR43539">
    <property type="entry name" value="FLAVIN-BINDING MONOOXYGENASE-LIKE PROTEIN (AFU_ORTHOLOGUE AFUA_4G09220)"/>
    <property type="match status" value="1"/>
</dbReference>
<evidence type="ECO:0000256" key="1">
    <source>
        <dbReference type="ARBA" id="ARBA00023002"/>
    </source>
</evidence>
<dbReference type="Proteomes" id="UP001501183">
    <property type="component" value="Unassembled WGS sequence"/>
</dbReference>
<dbReference type="InterPro" id="IPR036188">
    <property type="entry name" value="FAD/NAD-bd_sf"/>
</dbReference>
<proteinExistence type="predicted"/>
<dbReference type="SUPFAM" id="SSF51905">
    <property type="entry name" value="FAD/NAD(P)-binding domain"/>
    <property type="match status" value="2"/>
</dbReference>
<gene>
    <name evidence="2" type="ORF">GCM10023094_11320</name>
</gene>
<sequence>MTNVIPELDLVVEKWLDRFEAALTSQDALAIGACFVTDSHWRDVLAFTWNLVQTHGASAIGEGLAKRSGQTGAHHFRLNRRWGGATRATVFTRDVVQGIFDFDTGVGVGTGVVRLVEDPDSPIGYSAWLLLTSQQTLNAPGVTFPDERSERYGFTPSVAGETWLENREYLSRFEDREPQVLVVGAGHAGVSIAARLERMGVDTLVVEKSPRVGDVWRNRYRSLALHNPTGASHFPYIPYPSHWPQYLSKDQVANFIETYAQNMDLKIWTSSEFIHGTYDEETSTWTATIRRADGETRTLRPQHIVMAAGVTGKIPNIPDLPGIRDFKGEVIHTSQFDSGEAYQGKKVLVVGAATSAHDAALELHFSGARPTMLQRGPLTVVRLSTVEKYDFAGLPPQIPMEKLELIDLIGLSNLVFPLMREEIQRTATKARAEDADLIEGLKSAGMKVYNGEDDGGWKLAAWRTASGYYIDVGASDHVVNGDIAVRQAETMTRFVEDGIELTDGSIEQYDAVILATGYHNIQVDLARMFGDEIGKRLDGIFNLRDKGSGEFSNSWAPTNQPGLWFNVGGFPQTRAYSYYLALQIKARVAGLVPRDAHIDSGSMQQRWEQDVAGYPELDKRVSSGAGHA</sequence>
<reference evidence="3" key="1">
    <citation type="journal article" date="2019" name="Int. J. Syst. Evol. Microbiol.">
        <title>The Global Catalogue of Microorganisms (GCM) 10K type strain sequencing project: providing services to taxonomists for standard genome sequencing and annotation.</title>
        <authorList>
            <consortium name="The Broad Institute Genomics Platform"/>
            <consortium name="The Broad Institute Genome Sequencing Center for Infectious Disease"/>
            <person name="Wu L."/>
            <person name="Ma J."/>
        </authorList>
    </citation>
    <scope>NUCLEOTIDE SEQUENCE [LARGE SCALE GENOMIC DNA]</scope>
    <source>
        <strain evidence="3">JCM 32206</strain>
    </source>
</reference>
<dbReference type="Gene3D" id="3.50.50.60">
    <property type="entry name" value="FAD/NAD(P)-binding domain"/>
    <property type="match status" value="2"/>
</dbReference>
<keyword evidence="1" id="KW-0560">Oxidoreductase</keyword>
<dbReference type="PANTHER" id="PTHR43539:SF68">
    <property type="entry name" value="FLAVIN-BINDING MONOOXYGENASE-LIKE PROTEIN (AFU_ORTHOLOGUE AFUA_4G09220)"/>
    <property type="match status" value="1"/>
</dbReference>
<dbReference type="InterPro" id="IPR032710">
    <property type="entry name" value="NTF2-like_dom_sf"/>
</dbReference>